<evidence type="ECO:0000313" key="10">
    <source>
        <dbReference type="WBParaSite" id="MhA1_Contig488.frz3.gene7"/>
    </source>
</evidence>
<feature type="compositionally biased region" description="Polar residues" evidence="7">
    <location>
        <begin position="471"/>
        <end position="481"/>
    </location>
</feature>
<dbReference type="SUPFAM" id="SSF46689">
    <property type="entry name" value="Homeodomain-like"/>
    <property type="match status" value="1"/>
</dbReference>
<keyword evidence="9" id="KW-1185">Reference proteome</keyword>
<dbReference type="AlphaFoldDB" id="A0A1I8BSL3"/>
<feature type="region of interest" description="Disordered" evidence="7">
    <location>
        <begin position="186"/>
        <end position="225"/>
    </location>
</feature>
<keyword evidence="5 6" id="KW-0539">Nucleus</keyword>
<sequence>MNHPPPPPPFSLPPHPQHPQHPPAFPFPLDPATLAAFQPFIQTVQTEHRRKNATREVTAPLKQWLNMHRKNPYPTKAEKTLLAIVTHMTMTQARFRIFKVSTWFANARRRLKKENKMEWSPRARPDEDCDEGDGEEVDVDAEEDQHQQHQGMNDFFMLMGNRQHQNLIGQQWPVFNDQHRIVNNERIVNEHPSKSTSPTSSSNNLKEKEEEEEENEGKEKKMNGINERREKIRKRKIWSIADTLGNREDDEINKKEYKEEIKEEVKEESGCTKQPEFSRNASLNDLRPQTAEKHYSSSPLSSKNSEIKQQHPPIYSQNNKNNNLLSPTPIINGCSTPLQFRNVESILQQHQQQQLLMLGLHPQLALGGGMNLPPPQLHPGMAAGVDQNILALALAHHHNQQQQTRQIIGQHQQHSQPPHLQLAPFVFMAAQHLAASIAGGQPRNQIPNSGLPSFPTTLLTFPNDKAEPSIHNENNGITVTTSQHQQQKQNHSKSDNSSPVHHLVNNENIRKRTSSSTFISTSSQPSLAKKQQRLTEPLQNGAEKEEKKSCDQLEKSKEN</sequence>
<feature type="compositionally biased region" description="Basic and acidic residues" evidence="7">
    <location>
        <begin position="116"/>
        <end position="126"/>
    </location>
</feature>
<dbReference type="PANTHER" id="PTHR11211:SF40">
    <property type="entry name" value="MIRROR, ISOFORM C"/>
    <property type="match status" value="1"/>
</dbReference>
<dbReference type="GO" id="GO:0048468">
    <property type="term" value="P:cell development"/>
    <property type="evidence" value="ECO:0007669"/>
    <property type="project" value="TreeGrafter"/>
</dbReference>
<proteinExistence type="inferred from homology"/>
<name>A0A1I8BSL3_MELHA</name>
<keyword evidence="3 6" id="KW-0238">DNA-binding</keyword>
<dbReference type="GO" id="GO:0000978">
    <property type="term" value="F:RNA polymerase II cis-regulatory region sequence-specific DNA binding"/>
    <property type="evidence" value="ECO:0007669"/>
    <property type="project" value="TreeGrafter"/>
</dbReference>
<feature type="region of interest" description="Disordered" evidence="7">
    <location>
        <begin position="116"/>
        <end position="147"/>
    </location>
</feature>
<evidence type="ECO:0000313" key="9">
    <source>
        <dbReference type="Proteomes" id="UP000095281"/>
    </source>
</evidence>
<evidence type="ECO:0000256" key="4">
    <source>
        <dbReference type="ARBA" id="ARBA00023155"/>
    </source>
</evidence>
<feature type="domain" description="Homeobox" evidence="8">
    <location>
        <begin position="44"/>
        <end position="114"/>
    </location>
</feature>
<accession>A0A1I8BSL3</accession>
<feature type="compositionally biased region" description="Low complexity" evidence="7">
    <location>
        <begin position="194"/>
        <end position="204"/>
    </location>
</feature>
<dbReference type="Gene3D" id="1.10.10.60">
    <property type="entry name" value="Homeodomain-like"/>
    <property type="match status" value="1"/>
</dbReference>
<dbReference type="InterPro" id="IPR008422">
    <property type="entry name" value="KN_HD"/>
</dbReference>
<dbReference type="InterPro" id="IPR001356">
    <property type="entry name" value="HD"/>
</dbReference>
<feature type="compositionally biased region" description="Acidic residues" evidence="7">
    <location>
        <begin position="127"/>
        <end position="143"/>
    </location>
</feature>
<dbReference type="Pfam" id="PF05920">
    <property type="entry name" value="Homeobox_KN"/>
    <property type="match status" value="1"/>
</dbReference>
<evidence type="ECO:0000256" key="6">
    <source>
        <dbReference type="PROSITE-ProRule" id="PRU00108"/>
    </source>
</evidence>
<dbReference type="GO" id="GO:0030182">
    <property type="term" value="P:neuron differentiation"/>
    <property type="evidence" value="ECO:0007669"/>
    <property type="project" value="TreeGrafter"/>
</dbReference>
<reference evidence="10" key="1">
    <citation type="submission" date="2016-11" db="UniProtKB">
        <authorList>
            <consortium name="WormBaseParasite"/>
        </authorList>
    </citation>
    <scope>IDENTIFICATION</scope>
</reference>
<feature type="region of interest" description="Disordered" evidence="7">
    <location>
        <begin position="440"/>
        <end position="559"/>
    </location>
</feature>
<comment type="similarity">
    <text evidence="2">Belongs to the TALE/IRO homeobox family.</text>
</comment>
<dbReference type="GO" id="GO:0000981">
    <property type="term" value="F:DNA-binding transcription factor activity, RNA polymerase II-specific"/>
    <property type="evidence" value="ECO:0007669"/>
    <property type="project" value="TreeGrafter"/>
</dbReference>
<evidence type="ECO:0000256" key="3">
    <source>
        <dbReference type="ARBA" id="ARBA00023125"/>
    </source>
</evidence>
<feature type="compositionally biased region" description="Polar residues" evidence="7">
    <location>
        <begin position="315"/>
        <end position="326"/>
    </location>
</feature>
<dbReference type="SMART" id="SM00389">
    <property type="entry name" value="HOX"/>
    <property type="match status" value="1"/>
</dbReference>
<evidence type="ECO:0000256" key="1">
    <source>
        <dbReference type="ARBA" id="ARBA00004123"/>
    </source>
</evidence>
<dbReference type="Proteomes" id="UP000095281">
    <property type="component" value="Unplaced"/>
</dbReference>
<feature type="compositionally biased region" description="Polar residues" evidence="7">
    <location>
        <begin position="271"/>
        <end position="283"/>
    </location>
</feature>
<keyword evidence="4 6" id="KW-0371">Homeobox</keyword>
<feature type="compositionally biased region" description="Low complexity" evidence="7">
    <location>
        <begin position="514"/>
        <end position="526"/>
    </location>
</feature>
<feature type="compositionally biased region" description="Basic and acidic residues" evidence="7">
    <location>
        <begin position="542"/>
        <end position="559"/>
    </location>
</feature>
<comment type="subcellular location">
    <subcellularLocation>
        <location evidence="1 6">Nucleus</location>
    </subcellularLocation>
</comment>
<feature type="region of interest" description="Disordered" evidence="7">
    <location>
        <begin position="1"/>
        <end position="27"/>
    </location>
</feature>
<dbReference type="PROSITE" id="PS50071">
    <property type="entry name" value="HOMEOBOX_2"/>
    <property type="match status" value="1"/>
</dbReference>
<dbReference type="WBParaSite" id="MhA1_Contig488.frz3.gene7">
    <property type="protein sequence ID" value="MhA1_Contig488.frz3.gene7"/>
    <property type="gene ID" value="MhA1_Contig488.frz3.gene7"/>
</dbReference>
<evidence type="ECO:0000259" key="8">
    <source>
        <dbReference type="PROSITE" id="PS50071"/>
    </source>
</evidence>
<dbReference type="CDD" id="cd00086">
    <property type="entry name" value="homeodomain"/>
    <property type="match status" value="1"/>
</dbReference>
<evidence type="ECO:0000256" key="2">
    <source>
        <dbReference type="ARBA" id="ARBA00008446"/>
    </source>
</evidence>
<feature type="compositionally biased region" description="Polar residues" evidence="7">
    <location>
        <begin position="442"/>
        <end position="460"/>
    </location>
</feature>
<protein>
    <submittedName>
        <fullName evidence="10">Homeobox domain-containing protein</fullName>
    </submittedName>
</protein>
<dbReference type="GO" id="GO:0005634">
    <property type="term" value="C:nucleus"/>
    <property type="evidence" value="ECO:0007669"/>
    <property type="project" value="UniProtKB-SubCell"/>
</dbReference>
<evidence type="ECO:0000256" key="7">
    <source>
        <dbReference type="SAM" id="MobiDB-lite"/>
    </source>
</evidence>
<feature type="DNA-binding region" description="Homeobox" evidence="6">
    <location>
        <begin position="46"/>
        <end position="115"/>
    </location>
</feature>
<dbReference type="PANTHER" id="PTHR11211">
    <property type="entry name" value="IROQUOIS-CLASS HOMEODOMAIN PROTEIN IRX"/>
    <property type="match status" value="1"/>
</dbReference>
<evidence type="ECO:0000256" key="5">
    <source>
        <dbReference type="ARBA" id="ARBA00023242"/>
    </source>
</evidence>
<feature type="region of interest" description="Disordered" evidence="7">
    <location>
        <begin position="263"/>
        <end position="328"/>
    </location>
</feature>
<organism evidence="9 10">
    <name type="scientific">Meloidogyne hapla</name>
    <name type="common">Root-knot nematode worm</name>
    <dbReference type="NCBI Taxonomy" id="6305"/>
    <lineage>
        <taxon>Eukaryota</taxon>
        <taxon>Metazoa</taxon>
        <taxon>Ecdysozoa</taxon>
        <taxon>Nematoda</taxon>
        <taxon>Chromadorea</taxon>
        <taxon>Rhabditida</taxon>
        <taxon>Tylenchina</taxon>
        <taxon>Tylenchomorpha</taxon>
        <taxon>Tylenchoidea</taxon>
        <taxon>Meloidogynidae</taxon>
        <taxon>Meloidogyninae</taxon>
        <taxon>Meloidogyne</taxon>
    </lineage>
</organism>
<dbReference type="InterPro" id="IPR009057">
    <property type="entry name" value="Homeodomain-like_sf"/>
</dbReference>